<dbReference type="EMBL" id="JAUSVU010000032">
    <property type="protein sequence ID" value="MDQ0536821.1"/>
    <property type="molecule type" value="Genomic_DNA"/>
</dbReference>
<accession>A0ABU0MUS4</accession>
<organism evidence="1 2">
    <name type="scientific">Azospirillum picis</name>
    <dbReference type="NCBI Taxonomy" id="488438"/>
    <lineage>
        <taxon>Bacteria</taxon>
        <taxon>Pseudomonadati</taxon>
        <taxon>Pseudomonadota</taxon>
        <taxon>Alphaproteobacteria</taxon>
        <taxon>Rhodospirillales</taxon>
        <taxon>Azospirillaceae</taxon>
        <taxon>Azospirillum</taxon>
    </lineage>
</organism>
<keyword evidence="2" id="KW-1185">Reference proteome</keyword>
<protein>
    <submittedName>
        <fullName evidence="1">Uncharacterized protein</fullName>
    </submittedName>
</protein>
<name>A0ABU0MUS4_9PROT</name>
<proteinExistence type="predicted"/>
<dbReference type="RefSeq" id="WP_209990130.1">
    <property type="nucleotide sequence ID" value="NZ_JAGINO010000032.1"/>
</dbReference>
<gene>
    <name evidence="1" type="ORF">QO018_005719</name>
</gene>
<comment type="caution">
    <text evidence="1">The sequence shown here is derived from an EMBL/GenBank/DDBJ whole genome shotgun (WGS) entry which is preliminary data.</text>
</comment>
<sequence length="130" mass="14037">MVGDLLRLALGLEARLARGAAAASRLGADRDAALKSLDVLRDERDRLAAALEETVAGEAAGRWTARLDGLLESRSWSLSAPLRRRFGGADETRLAALPAARAVEAVLASAWWDMAAPVRLLARLLARRRR</sequence>
<dbReference type="Proteomes" id="UP001244552">
    <property type="component" value="Unassembled WGS sequence"/>
</dbReference>
<evidence type="ECO:0000313" key="1">
    <source>
        <dbReference type="EMBL" id="MDQ0536821.1"/>
    </source>
</evidence>
<reference evidence="1 2" key="1">
    <citation type="submission" date="2023-07" db="EMBL/GenBank/DDBJ databases">
        <title>Genomic Encyclopedia of Type Strains, Phase IV (KMG-IV): sequencing the most valuable type-strain genomes for metagenomic binning, comparative biology and taxonomic classification.</title>
        <authorList>
            <person name="Goeker M."/>
        </authorList>
    </citation>
    <scope>NUCLEOTIDE SEQUENCE [LARGE SCALE GENOMIC DNA]</scope>
    <source>
        <strain evidence="1 2">DSM 19922</strain>
    </source>
</reference>
<evidence type="ECO:0000313" key="2">
    <source>
        <dbReference type="Proteomes" id="UP001244552"/>
    </source>
</evidence>